<organism evidence="2 3">
    <name type="scientific">Candidatus Ozemobacter sibiricus</name>
    <dbReference type="NCBI Taxonomy" id="2268124"/>
    <lineage>
        <taxon>Bacteria</taxon>
        <taxon>Candidatus Ozemobacteria</taxon>
        <taxon>Candidatus Ozemobacterales</taxon>
        <taxon>Candidatus Ozemobacteraceae</taxon>
        <taxon>Candidatus Ozemobacter</taxon>
    </lineage>
</organism>
<dbReference type="Pfam" id="PF04403">
    <property type="entry name" value="PqiA"/>
    <property type="match status" value="1"/>
</dbReference>
<sequence>MGLATVVFACSFVFPLAKLIGLVVVAGRFLPMSPHRRAASFRLIELVGRWGMLDVLLVAILVAAVKLGNLLEVKPEEGAALFTLCVGLSLAASAFYDPHSIWQEDPPSAAR</sequence>
<feature type="transmembrane region" description="Helical" evidence="1">
    <location>
        <begin position="6"/>
        <end position="30"/>
    </location>
</feature>
<keyword evidence="1" id="KW-1133">Transmembrane helix</keyword>
<keyword evidence="1" id="KW-0472">Membrane</keyword>
<accession>A0A367ZS49</accession>
<evidence type="ECO:0000256" key="1">
    <source>
        <dbReference type="SAM" id="Phobius"/>
    </source>
</evidence>
<proteinExistence type="predicted"/>
<dbReference type="AlphaFoldDB" id="A0A367ZS49"/>
<evidence type="ECO:0000313" key="3">
    <source>
        <dbReference type="Proteomes" id="UP000252355"/>
    </source>
</evidence>
<keyword evidence="1" id="KW-0812">Transmembrane</keyword>
<dbReference type="Proteomes" id="UP000252355">
    <property type="component" value="Unassembled WGS sequence"/>
</dbReference>
<gene>
    <name evidence="2" type="ORF">OZSIB_2351</name>
</gene>
<feature type="transmembrane region" description="Helical" evidence="1">
    <location>
        <begin position="50"/>
        <end position="67"/>
    </location>
</feature>
<protein>
    <submittedName>
        <fullName evidence="2">Paraquat-inducible protein A</fullName>
    </submittedName>
</protein>
<name>A0A367ZS49_9BACT</name>
<evidence type="ECO:0000313" key="2">
    <source>
        <dbReference type="EMBL" id="RCK80974.1"/>
    </source>
</evidence>
<feature type="transmembrane region" description="Helical" evidence="1">
    <location>
        <begin position="79"/>
        <end position="96"/>
    </location>
</feature>
<comment type="caution">
    <text evidence="2">The sequence shown here is derived from an EMBL/GenBank/DDBJ whole genome shotgun (WGS) entry which is preliminary data.</text>
</comment>
<dbReference type="EMBL" id="QOQW01000003">
    <property type="protein sequence ID" value="RCK80974.1"/>
    <property type="molecule type" value="Genomic_DNA"/>
</dbReference>
<reference evidence="2 3" key="1">
    <citation type="submission" date="2018-05" db="EMBL/GenBank/DDBJ databases">
        <title>A metagenomic window into the 2 km-deep terrestrial subsurface aquifer revealed taxonomically and functionally diverse microbial community comprising novel uncultured bacterial lineages.</title>
        <authorList>
            <person name="Kadnikov V.V."/>
            <person name="Mardanov A.V."/>
            <person name="Beletsky A.V."/>
            <person name="Banks D."/>
            <person name="Pimenov N.V."/>
            <person name="Frank Y.A."/>
            <person name="Karnachuk O.V."/>
            <person name="Ravin N.V."/>
        </authorList>
    </citation>
    <scope>NUCLEOTIDE SEQUENCE [LARGE SCALE GENOMIC DNA]</scope>
    <source>
        <strain evidence="2">BY5</strain>
    </source>
</reference>
<dbReference type="InterPro" id="IPR007498">
    <property type="entry name" value="PqiA-like"/>
</dbReference>